<feature type="transmembrane region" description="Helical" evidence="7">
    <location>
        <begin position="33"/>
        <end position="58"/>
    </location>
</feature>
<evidence type="ECO:0000313" key="10">
    <source>
        <dbReference type="Proteomes" id="UP001333102"/>
    </source>
</evidence>
<dbReference type="PANTHER" id="PTHR32243">
    <property type="entry name" value="MALTOSE TRANSPORT SYSTEM PERMEASE-RELATED"/>
    <property type="match status" value="1"/>
</dbReference>
<dbReference type="RefSeq" id="WP_324667985.1">
    <property type="nucleotide sequence ID" value="NZ_CP141614.1"/>
</dbReference>
<dbReference type="Pfam" id="PF00528">
    <property type="entry name" value="BPD_transp_1"/>
    <property type="match status" value="1"/>
</dbReference>
<reference evidence="10" key="1">
    <citation type="submission" date="2023-12" db="EMBL/GenBank/DDBJ databases">
        <title>Novel isolates from deep terrestrial aquifers shed light on the physiology and ecology of the class Limnochordia.</title>
        <authorList>
            <person name="Karnachuk O.V."/>
            <person name="Lukina A.P."/>
            <person name="Avakyan M.R."/>
            <person name="Kadnikov V."/>
            <person name="Begmatov S."/>
            <person name="Beletsky A.V."/>
            <person name="Mardanov A.V."/>
            <person name="Ravin N.V."/>
        </authorList>
    </citation>
    <scope>NUCLEOTIDE SEQUENCE [LARGE SCALE GENOMIC DNA]</scope>
    <source>
        <strain evidence="10">LN</strain>
    </source>
</reference>
<sequence>MQQIFEVPPRWIPESPTVAAFVEVWGTRPLGRFLINSAIIGLVVTVLSVTLAFFAGYGLSRFRFRGASHLAQFILLTQMLPEVMLVVPYFVIMAKLGLTNTYAALIMAYTSFALPFATWMLKGYMDSIPKELDEAALIDGCSRLAALTRIVGPVAAPGIAVTSVFSLILSWNHYLFALALTNREEMFTFSVGLASFMGEYRTTWNFVMAASLIGAAPLLFATALAERSLVRGLSAGAVRG</sequence>
<evidence type="ECO:0000259" key="8">
    <source>
        <dbReference type="PROSITE" id="PS50928"/>
    </source>
</evidence>
<feature type="transmembrane region" description="Helical" evidence="7">
    <location>
        <begin position="102"/>
        <end position="121"/>
    </location>
</feature>
<keyword evidence="10" id="KW-1185">Reference proteome</keyword>
<comment type="subcellular location">
    <subcellularLocation>
        <location evidence="1 7">Cell membrane</location>
        <topology evidence="1 7">Multi-pass membrane protein</topology>
    </subcellularLocation>
</comment>
<dbReference type="Proteomes" id="UP001333102">
    <property type="component" value="Chromosome"/>
</dbReference>
<accession>A0ABZ1BMR5</accession>
<dbReference type="PANTHER" id="PTHR32243:SF18">
    <property type="entry name" value="INNER MEMBRANE ABC TRANSPORTER PERMEASE PROTEIN YCJP"/>
    <property type="match status" value="1"/>
</dbReference>
<keyword evidence="6 7" id="KW-0472">Membrane</keyword>
<feature type="domain" description="ABC transmembrane type-1" evidence="8">
    <location>
        <begin position="34"/>
        <end position="225"/>
    </location>
</feature>
<keyword evidence="5 7" id="KW-1133">Transmembrane helix</keyword>
<proteinExistence type="inferred from homology"/>
<evidence type="ECO:0000256" key="1">
    <source>
        <dbReference type="ARBA" id="ARBA00004651"/>
    </source>
</evidence>
<keyword evidence="2 7" id="KW-0813">Transport</keyword>
<evidence type="ECO:0000256" key="4">
    <source>
        <dbReference type="ARBA" id="ARBA00022692"/>
    </source>
</evidence>
<evidence type="ECO:0000256" key="7">
    <source>
        <dbReference type="RuleBase" id="RU363032"/>
    </source>
</evidence>
<evidence type="ECO:0000256" key="6">
    <source>
        <dbReference type="ARBA" id="ARBA00023136"/>
    </source>
</evidence>
<gene>
    <name evidence="9" type="ORF">VLY81_09850</name>
</gene>
<protein>
    <submittedName>
        <fullName evidence="9">Carbohydrate ABC transporter permease</fullName>
    </submittedName>
</protein>
<organism evidence="9 10">
    <name type="scientific">Geochorda subterranea</name>
    <dbReference type="NCBI Taxonomy" id="3109564"/>
    <lineage>
        <taxon>Bacteria</taxon>
        <taxon>Bacillati</taxon>
        <taxon>Bacillota</taxon>
        <taxon>Limnochordia</taxon>
        <taxon>Limnochordales</taxon>
        <taxon>Geochordaceae</taxon>
        <taxon>Geochorda</taxon>
    </lineage>
</organism>
<comment type="similarity">
    <text evidence="7">Belongs to the binding-protein-dependent transport system permease family.</text>
</comment>
<feature type="transmembrane region" description="Helical" evidence="7">
    <location>
        <begin position="204"/>
        <end position="225"/>
    </location>
</feature>
<keyword evidence="3" id="KW-1003">Cell membrane</keyword>
<dbReference type="EMBL" id="CP141614">
    <property type="protein sequence ID" value="WRP13741.1"/>
    <property type="molecule type" value="Genomic_DNA"/>
</dbReference>
<evidence type="ECO:0000313" key="9">
    <source>
        <dbReference type="EMBL" id="WRP13741.1"/>
    </source>
</evidence>
<dbReference type="InterPro" id="IPR035906">
    <property type="entry name" value="MetI-like_sf"/>
</dbReference>
<dbReference type="InterPro" id="IPR000515">
    <property type="entry name" value="MetI-like"/>
</dbReference>
<dbReference type="SUPFAM" id="SSF161098">
    <property type="entry name" value="MetI-like"/>
    <property type="match status" value="1"/>
</dbReference>
<dbReference type="PROSITE" id="PS50928">
    <property type="entry name" value="ABC_TM1"/>
    <property type="match status" value="1"/>
</dbReference>
<keyword evidence="4 7" id="KW-0812">Transmembrane</keyword>
<feature type="transmembrane region" description="Helical" evidence="7">
    <location>
        <begin position="150"/>
        <end position="171"/>
    </location>
</feature>
<evidence type="ECO:0000256" key="3">
    <source>
        <dbReference type="ARBA" id="ARBA00022475"/>
    </source>
</evidence>
<dbReference type="InterPro" id="IPR050901">
    <property type="entry name" value="BP-dep_ABC_trans_perm"/>
</dbReference>
<name>A0ABZ1BMR5_9FIRM</name>
<evidence type="ECO:0000256" key="5">
    <source>
        <dbReference type="ARBA" id="ARBA00022989"/>
    </source>
</evidence>
<dbReference type="Gene3D" id="1.10.3720.10">
    <property type="entry name" value="MetI-like"/>
    <property type="match status" value="1"/>
</dbReference>
<feature type="transmembrane region" description="Helical" evidence="7">
    <location>
        <begin position="70"/>
        <end position="90"/>
    </location>
</feature>
<evidence type="ECO:0000256" key="2">
    <source>
        <dbReference type="ARBA" id="ARBA00022448"/>
    </source>
</evidence>
<dbReference type="CDD" id="cd06261">
    <property type="entry name" value="TM_PBP2"/>
    <property type="match status" value="1"/>
</dbReference>